<dbReference type="PRINTS" id="PR00463">
    <property type="entry name" value="EP450I"/>
</dbReference>
<comment type="subcellular location">
    <subcellularLocation>
        <location evidence="2">Membrane</location>
        <topology evidence="2">Single-pass membrane protein</topology>
    </subcellularLocation>
</comment>
<dbReference type="InterPro" id="IPR036396">
    <property type="entry name" value="Cyt_P450_sf"/>
</dbReference>
<dbReference type="InterPro" id="IPR002401">
    <property type="entry name" value="Cyt_P450_E_grp-I"/>
</dbReference>
<evidence type="ECO:0000256" key="7">
    <source>
        <dbReference type="ARBA" id="ARBA00022723"/>
    </source>
</evidence>
<dbReference type="Proteomes" id="UP000620124">
    <property type="component" value="Unassembled WGS sequence"/>
</dbReference>
<evidence type="ECO:0000256" key="11">
    <source>
        <dbReference type="ARBA" id="ARBA00023033"/>
    </source>
</evidence>
<dbReference type="InterPro" id="IPR001128">
    <property type="entry name" value="Cyt_P450"/>
</dbReference>
<comment type="similarity">
    <text evidence="4 15">Belongs to the cytochrome P450 family.</text>
</comment>
<feature type="signal peptide" evidence="16">
    <location>
        <begin position="1"/>
        <end position="22"/>
    </location>
</feature>
<evidence type="ECO:0000256" key="13">
    <source>
        <dbReference type="ARBA" id="ARBA00023180"/>
    </source>
</evidence>
<reference evidence="17" key="1">
    <citation type="submission" date="2020-05" db="EMBL/GenBank/DDBJ databases">
        <title>Mycena genomes resolve the evolution of fungal bioluminescence.</title>
        <authorList>
            <person name="Tsai I.J."/>
        </authorList>
    </citation>
    <scope>NUCLEOTIDE SEQUENCE</scope>
    <source>
        <strain evidence="17">CCC161011</strain>
    </source>
</reference>
<gene>
    <name evidence="17" type="ORF">MVEN_01427600</name>
</gene>
<keyword evidence="11 15" id="KW-0503">Monooxygenase</keyword>
<dbReference type="Gene3D" id="1.10.630.10">
    <property type="entry name" value="Cytochrome P450"/>
    <property type="match status" value="1"/>
</dbReference>
<evidence type="ECO:0000256" key="9">
    <source>
        <dbReference type="ARBA" id="ARBA00023002"/>
    </source>
</evidence>
<evidence type="ECO:0000313" key="18">
    <source>
        <dbReference type="Proteomes" id="UP000620124"/>
    </source>
</evidence>
<feature type="binding site" description="axial binding residue" evidence="14">
    <location>
        <position position="440"/>
    </location>
    <ligand>
        <name>heme</name>
        <dbReference type="ChEBI" id="CHEBI:30413"/>
    </ligand>
    <ligandPart>
        <name>Fe</name>
        <dbReference type="ChEBI" id="CHEBI:18248"/>
    </ligandPart>
</feature>
<keyword evidence="7 14" id="KW-0479">Metal-binding</keyword>
<sequence length="541" mass="59784">MSVLLIFLFGLCVAALLRKVGSREAGLPPGPPTVPVLGNMHIFPTKSPHSKFTEWARKYGGMFSLKIGPGTVVVLTDVAAVKELMDKRSATTSDRPPTHIADRITGGFHMGLARSTSAWKILRKTSGAILTAQATAQHLPIQQAEATQLLYDILGSPQASPFSFYTHISRYSYSVILSVLYGKRARRYNTEVSGFFTVMHEFNAILSPGATPPVDAMPILEFIPERWAQWKRDSRRIRNLQRTLYFGMMEETRARMHRGEGNGCYMEEVVGREKELGMDDEMTSYFGSALLETGSETTSSYLQSFILALVAYPEAQKKAHEEIDRVVGEDRLPTLVDLERMPYIRAMILETHRFRPVTPVGIPHSTLAEEEYQGYIIPKGATIFANLSFQGAFSTIQRSSMIQKNFIPGRYMLTKNGTKPGIDGSDLKATFPFGFGRRKCPGMHLACNSININAMNLLWAFDFEPEIGADGNSIAVDTAAYVAGIATAPLPFKCRITPRSPGKAKTIEREFLAAADTFAKFEVGLGEGDEEYAAISRAYAG</sequence>
<dbReference type="GO" id="GO:0005506">
    <property type="term" value="F:iron ion binding"/>
    <property type="evidence" value="ECO:0007669"/>
    <property type="project" value="InterPro"/>
</dbReference>
<keyword evidence="12" id="KW-0472">Membrane</keyword>
<evidence type="ECO:0000313" key="17">
    <source>
        <dbReference type="EMBL" id="KAF7349058.1"/>
    </source>
</evidence>
<accession>A0A8H6XWW2</accession>
<dbReference type="GO" id="GO:0016705">
    <property type="term" value="F:oxidoreductase activity, acting on paired donors, with incorporation or reduction of molecular oxygen"/>
    <property type="evidence" value="ECO:0007669"/>
    <property type="project" value="InterPro"/>
</dbReference>
<keyword evidence="9 15" id="KW-0560">Oxidoreductase</keyword>
<keyword evidence="10 14" id="KW-0408">Iron</keyword>
<dbReference type="SUPFAM" id="SSF48264">
    <property type="entry name" value="Cytochrome P450"/>
    <property type="match status" value="1"/>
</dbReference>
<evidence type="ECO:0000256" key="16">
    <source>
        <dbReference type="SAM" id="SignalP"/>
    </source>
</evidence>
<dbReference type="GO" id="GO:0016020">
    <property type="term" value="C:membrane"/>
    <property type="evidence" value="ECO:0007669"/>
    <property type="project" value="UniProtKB-SubCell"/>
</dbReference>
<keyword evidence="18" id="KW-1185">Reference proteome</keyword>
<comment type="cofactor">
    <cofactor evidence="1 14">
        <name>heme</name>
        <dbReference type="ChEBI" id="CHEBI:30413"/>
    </cofactor>
</comment>
<evidence type="ECO:0000256" key="10">
    <source>
        <dbReference type="ARBA" id="ARBA00023004"/>
    </source>
</evidence>
<evidence type="ECO:0000256" key="6">
    <source>
        <dbReference type="ARBA" id="ARBA00022692"/>
    </source>
</evidence>
<protein>
    <submittedName>
        <fullName evidence="17">Cytochrome p450</fullName>
    </submittedName>
</protein>
<evidence type="ECO:0000256" key="3">
    <source>
        <dbReference type="ARBA" id="ARBA00005179"/>
    </source>
</evidence>
<dbReference type="GO" id="GO:0004497">
    <property type="term" value="F:monooxygenase activity"/>
    <property type="evidence" value="ECO:0007669"/>
    <property type="project" value="UniProtKB-KW"/>
</dbReference>
<feature type="chain" id="PRO_5034690001" evidence="16">
    <location>
        <begin position="23"/>
        <end position="541"/>
    </location>
</feature>
<proteinExistence type="inferred from homology"/>
<evidence type="ECO:0000256" key="12">
    <source>
        <dbReference type="ARBA" id="ARBA00023136"/>
    </source>
</evidence>
<keyword evidence="5 14" id="KW-0349">Heme</keyword>
<dbReference type="InterPro" id="IPR050364">
    <property type="entry name" value="Cytochrome_P450_fung"/>
</dbReference>
<dbReference type="InterPro" id="IPR017972">
    <property type="entry name" value="Cyt_P450_CS"/>
</dbReference>
<dbReference type="PANTHER" id="PTHR46300:SF2">
    <property type="entry name" value="CYTOCHROME P450 MONOOXYGENASE ALNH-RELATED"/>
    <property type="match status" value="1"/>
</dbReference>
<dbReference type="OrthoDB" id="1103324at2759"/>
<organism evidence="17 18">
    <name type="scientific">Mycena venus</name>
    <dbReference type="NCBI Taxonomy" id="2733690"/>
    <lineage>
        <taxon>Eukaryota</taxon>
        <taxon>Fungi</taxon>
        <taxon>Dikarya</taxon>
        <taxon>Basidiomycota</taxon>
        <taxon>Agaricomycotina</taxon>
        <taxon>Agaricomycetes</taxon>
        <taxon>Agaricomycetidae</taxon>
        <taxon>Agaricales</taxon>
        <taxon>Marasmiineae</taxon>
        <taxon>Mycenaceae</taxon>
        <taxon>Mycena</taxon>
    </lineage>
</organism>
<comment type="caution">
    <text evidence="17">The sequence shown here is derived from an EMBL/GenBank/DDBJ whole genome shotgun (WGS) entry which is preliminary data.</text>
</comment>
<dbReference type="AlphaFoldDB" id="A0A8H6XWW2"/>
<dbReference type="CDD" id="cd11065">
    <property type="entry name" value="CYP64-like"/>
    <property type="match status" value="1"/>
</dbReference>
<keyword evidence="6" id="KW-0812">Transmembrane</keyword>
<evidence type="ECO:0000256" key="8">
    <source>
        <dbReference type="ARBA" id="ARBA00022989"/>
    </source>
</evidence>
<keyword evidence="13" id="KW-0325">Glycoprotein</keyword>
<evidence type="ECO:0000256" key="4">
    <source>
        <dbReference type="ARBA" id="ARBA00010617"/>
    </source>
</evidence>
<evidence type="ECO:0000256" key="2">
    <source>
        <dbReference type="ARBA" id="ARBA00004167"/>
    </source>
</evidence>
<keyword evidence="8" id="KW-1133">Transmembrane helix</keyword>
<dbReference type="PROSITE" id="PS00086">
    <property type="entry name" value="CYTOCHROME_P450"/>
    <property type="match status" value="1"/>
</dbReference>
<evidence type="ECO:0000256" key="15">
    <source>
        <dbReference type="RuleBase" id="RU000461"/>
    </source>
</evidence>
<dbReference type="EMBL" id="JACAZI010000011">
    <property type="protein sequence ID" value="KAF7349058.1"/>
    <property type="molecule type" value="Genomic_DNA"/>
</dbReference>
<comment type="pathway">
    <text evidence="3">Secondary metabolite biosynthesis.</text>
</comment>
<dbReference type="Pfam" id="PF00067">
    <property type="entry name" value="p450"/>
    <property type="match status" value="1"/>
</dbReference>
<evidence type="ECO:0000256" key="5">
    <source>
        <dbReference type="ARBA" id="ARBA00022617"/>
    </source>
</evidence>
<name>A0A8H6XWW2_9AGAR</name>
<dbReference type="PRINTS" id="PR00385">
    <property type="entry name" value="P450"/>
</dbReference>
<evidence type="ECO:0000256" key="1">
    <source>
        <dbReference type="ARBA" id="ARBA00001971"/>
    </source>
</evidence>
<dbReference type="PANTHER" id="PTHR46300">
    <property type="entry name" value="P450, PUTATIVE (EUROFUNG)-RELATED-RELATED"/>
    <property type="match status" value="1"/>
</dbReference>
<evidence type="ECO:0000256" key="14">
    <source>
        <dbReference type="PIRSR" id="PIRSR602401-1"/>
    </source>
</evidence>
<dbReference type="GO" id="GO:0020037">
    <property type="term" value="F:heme binding"/>
    <property type="evidence" value="ECO:0007669"/>
    <property type="project" value="InterPro"/>
</dbReference>
<keyword evidence="16" id="KW-0732">Signal</keyword>